<evidence type="ECO:0000256" key="1">
    <source>
        <dbReference type="SAM" id="MobiDB-lite"/>
    </source>
</evidence>
<feature type="region of interest" description="Disordered" evidence="1">
    <location>
        <begin position="140"/>
        <end position="160"/>
    </location>
</feature>
<feature type="compositionally biased region" description="Basic residues" evidence="1">
    <location>
        <begin position="77"/>
        <end position="90"/>
    </location>
</feature>
<organism evidence="2 3">
    <name type="scientific">Rangifer tarandus platyrhynchus</name>
    <name type="common">Svalbard reindeer</name>
    <dbReference type="NCBI Taxonomy" id="3082113"/>
    <lineage>
        <taxon>Eukaryota</taxon>
        <taxon>Metazoa</taxon>
        <taxon>Chordata</taxon>
        <taxon>Craniata</taxon>
        <taxon>Vertebrata</taxon>
        <taxon>Euteleostomi</taxon>
        <taxon>Mammalia</taxon>
        <taxon>Eutheria</taxon>
        <taxon>Laurasiatheria</taxon>
        <taxon>Artiodactyla</taxon>
        <taxon>Ruminantia</taxon>
        <taxon>Pecora</taxon>
        <taxon>Cervidae</taxon>
        <taxon>Odocoileinae</taxon>
        <taxon>Rangifer</taxon>
    </lineage>
</organism>
<feature type="compositionally biased region" description="Basic and acidic residues" evidence="1">
    <location>
        <begin position="29"/>
        <end position="44"/>
    </location>
</feature>
<feature type="region of interest" description="Disordered" evidence="1">
    <location>
        <begin position="1"/>
        <end position="46"/>
    </location>
</feature>
<evidence type="ECO:0000313" key="3">
    <source>
        <dbReference type="Proteomes" id="UP001176941"/>
    </source>
</evidence>
<sequence length="222" mass="23860">MRAAPGRRAAGGGRKESQRRSQRRGAGRAAEKGWEGAGGRHECLRPGASVFPSVKWAWAFGRTRRSARPPTLACSARGKRGRPGRRGARPKGREARAQTRLAWLRTRRRPASGVRRAQLGTVPALAASEIPPGAVTAPVPEEVGGHDDSGRPQSARRGWDEVEFHTHVTRSRIPRHSPRHTALRLKCPRISLALASALAPQENRAALSVSSAAAKNTSAGAR</sequence>
<dbReference type="EMBL" id="OX459946">
    <property type="protein sequence ID" value="CAI9153647.1"/>
    <property type="molecule type" value="Genomic_DNA"/>
</dbReference>
<dbReference type="Proteomes" id="UP001176941">
    <property type="component" value="Chromosome 10"/>
</dbReference>
<accession>A0ABN8XW92</accession>
<feature type="compositionally biased region" description="Polar residues" evidence="1">
    <location>
        <begin position="208"/>
        <end position="222"/>
    </location>
</feature>
<name>A0ABN8XW92_RANTA</name>
<proteinExistence type="predicted"/>
<gene>
    <name evidence="2" type="ORF">MRATA1EN1_LOCUS2609</name>
</gene>
<feature type="region of interest" description="Disordered" evidence="1">
    <location>
        <begin position="61"/>
        <end position="98"/>
    </location>
</feature>
<keyword evidence="3" id="KW-1185">Reference proteome</keyword>
<feature type="region of interest" description="Disordered" evidence="1">
    <location>
        <begin position="203"/>
        <end position="222"/>
    </location>
</feature>
<protein>
    <submittedName>
        <fullName evidence="2">Uncharacterized protein</fullName>
    </submittedName>
</protein>
<reference evidence="2" key="1">
    <citation type="submission" date="2023-04" db="EMBL/GenBank/DDBJ databases">
        <authorList>
            <consortium name="ELIXIR-Norway"/>
        </authorList>
    </citation>
    <scope>NUCLEOTIDE SEQUENCE [LARGE SCALE GENOMIC DNA]</scope>
</reference>
<evidence type="ECO:0000313" key="2">
    <source>
        <dbReference type="EMBL" id="CAI9153647.1"/>
    </source>
</evidence>